<gene>
    <name evidence="1" type="ordered locus">KOX_17950</name>
</gene>
<evidence type="ECO:0000313" key="2">
    <source>
        <dbReference type="Proteomes" id="UP000007843"/>
    </source>
</evidence>
<dbReference type="EMBL" id="CP003218">
    <property type="protein sequence ID" value="AEX05312.1"/>
    <property type="molecule type" value="Genomic_DNA"/>
</dbReference>
<evidence type="ECO:0000313" key="1">
    <source>
        <dbReference type="EMBL" id="AEX05312.1"/>
    </source>
</evidence>
<dbReference type="KEGG" id="kox:KOX_17950"/>
<dbReference type="PATRIC" id="fig|1006551.4.peg.3593"/>
<name>A0A0H3HCT4_KLEM8</name>
<accession>A0A0H3HCT4</accession>
<sequence length="91" mass="10351">MMIISPAQLRQFYHVRRRDATFGGRQTVYLSSAGLGQYRAAMEINSLLNMRALMNVAVVNILQNPFFTHFILNEICCNDAAMAILVQLKMK</sequence>
<dbReference type="Proteomes" id="UP000007843">
    <property type="component" value="Chromosome"/>
</dbReference>
<organism evidence="1 2">
    <name type="scientific">Klebsiella michiganensis (strain ATCC 8724 / DSM 4798 / JCM 20051 / NBRC 3318 / NRRL B-199 / KCTC 1686 / BUCSAV 143 / CCM 1901)</name>
    <dbReference type="NCBI Taxonomy" id="1006551"/>
    <lineage>
        <taxon>Bacteria</taxon>
        <taxon>Pseudomonadati</taxon>
        <taxon>Pseudomonadota</taxon>
        <taxon>Gammaproteobacteria</taxon>
        <taxon>Enterobacterales</taxon>
        <taxon>Enterobacteriaceae</taxon>
        <taxon>Klebsiella/Raoultella group</taxon>
        <taxon>Klebsiella</taxon>
    </lineage>
</organism>
<dbReference type="AlphaFoldDB" id="A0A0H3HCT4"/>
<proteinExistence type="predicted"/>
<dbReference type="HOGENOM" id="CLU_2423042_0_0_6"/>
<reference evidence="1 2" key="1">
    <citation type="journal article" date="2012" name="J. Bacteriol.">
        <title>Complete genome sequence of Klebsiella oxytoca KCTC 1686, used in production of 2,3-butanediol.</title>
        <authorList>
            <person name="Shin S.H."/>
            <person name="Kim S."/>
            <person name="Kim J.Y."/>
            <person name="Lee S."/>
            <person name="Um Y."/>
            <person name="Oh M.K."/>
            <person name="Kim Y.R."/>
            <person name="Lee J."/>
            <person name="Yang K.S."/>
        </authorList>
    </citation>
    <scope>NUCLEOTIDE SEQUENCE [LARGE SCALE GENOMIC DNA]</scope>
    <source>
        <strain evidence="2">ATCC 8724 / DSM 4798 / JCM 20051 / NBRC 3318 / NRRL B-199 / KCTC 1686</strain>
    </source>
</reference>
<protein>
    <submittedName>
        <fullName evidence="1">Uncharacterized protein</fullName>
    </submittedName>
</protein>